<keyword evidence="4" id="KW-0614">Plasmid</keyword>
<dbReference type="KEGG" id="hjo:AY555_11055"/>
<dbReference type="PIRSF" id="PIRSF028205">
    <property type="entry name" value="UCP028205"/>
    <property type="match status" value="1"/>
</dbReference>
<dbReference type="InterPro" id="IPR033399">
    <property type="entry name" value="TP_0789-like"/>
</dbReference>
<protein>
    <recommendedName>
        <fullName evidence="3">Uncharacterized protein TP-0789 domain-containing protein</fullName>
    </recommendedName>
</protein>
<dbReference type="Proteomes" id="UP000076066">
    <property type="component" value="Plasmid unnamed 2"/>
</dbReference>
<feature type="chain" id="PRO_5044368650" description="Uncharacterized protein TP-0789 domain-containing protein" evidence="2">
    <location>
        <begin position="25"/>
        <end position="249"/>
    </location>
</feature>
<dbReference type="Pfam" id="PF17131">
    <property type="entry name" value="LolA_like"/>
    <property type="match status" value="1"/>
</dbReference>
<evidence type="ECO:0000256" key="2">
    <source>
        <dbReference type="SAM" id="SignalP"/>
    </source>
</evidence>
<feature type="signal peptide" evidence="2">
    <location>
        <begin position="1"/>
        <end position="24"/>
    </location>
</feature>
<keyword evidence="1 2" id="KW-0732">Signal</keyword>
<organism evidence="4 5">
    <name type="scientific">Haematospirillum jordaniae</name>
    <dbReference type="NCBI Taxonomy" id="1549855"/>
    <lineage>
        <taxon>Bacteria</taxon>
        <taxon>Pseudomonadati</taxon>
        <taxon>Pseudomonadota</taxon>
        <taxon>Alphaproteobacteria</taxon>
        <taxon>Rhodospirillales</taxon>
        <taxon>Novispirillaceae</taxon>
        <taxon>Haematospirillum</taxon>
    </lineage>
</organism>
<dbReference type="SUPFAM" id="SSF89392">
    <property type="entry name" value="Prokaryotic lipoproteins and lipoprotein localization factors"/>
    <property type="match status" value="1"/>
</dbReference>
<dbReference type="CDD" id="cd16329">
    <property type="entry name" value="LolA_like"/>
    <property type="match status" value="1"/>
</dbReference>
<dbReference type="AlphaFoldDB" id="A0A145VRP4"/>
<evidence type="ECO:0000256" key="1">
    <source>
        <dbReference type="ARBA" id="ARBA00022729"/>
    </source>
</evidence>
<dbReference type="GeneID" id="53317682"/>
<dbReference type="OrthoDB" id="368800at2"/>
<keyword evidence="5" id="KW-1185">Reference proteome</keyword>
<proteinExistence type="predicted"/>
<gene>
    <name evidence="4" type="ORF">AY555_11055</name>
</gene>
<accession>A0A145VRP4</accession>
<dbReference type="InterPro" id="IPR029046">
    <property type="entry name" value="LolA/LolB/LppX"/>
</dbReference>
<dbReference type="InterPro" id="IPR011220">
    <property type="entry name" value="UCP028205"/>
</dbReference>
<evidence type="ECO:0000259" key="3">
    <source>
        <dbReference type="Pfam" id="PF17131"/>
    </source>
</evidence>
<name>A0A145VRP4_9PROT</name>
<evidence type="ECO:0000313" key="4">
    <source>
        <dbReference type="EMBL" id="AMW35897.1"/>
    </source>
</evidence>
<feature type="domain" description="Uncharacterized protein TP-0789" evidence="3">
    <location>
        <begin position="72"/>
        <end position="246"/>
    </location>
</feature>
<dbReference type="RefSeq" id="WP_082812185.1">
    <property type="nucleotide sequence ID" value="NZ_CP014527.1"/>
</dbReference>
<evidence type="ECO:0000313" key="5">
    <source>
        <dbReference type="Proteomes" id="UP000076066"/>
    </source>
</evidence>
<dbReference type="EMBL" id="CP014527">
    <property type="protein sequence ID" value="AMW35897.1"/>
    <property type="molecule type" value="Genomic_DNA"/>
</dbReference>
<dbReference type="Gene3D" id="2.50.20.10">
    <property type="entry name" value="Lipoprotein localisation LolA/LolB/LppX"/>
    <property type="match status" value="1"/>
</dbReference>
<sequence>MNPLKSIFCSLIAVVLTTLSSVFAQEMDAASILEKVDAIRSPSDNFLFTVKLQSQTSSSENESEFEVFVRNSTKSLVLYRQPVKQRGRALLLDGANMWIYIPGTSRPVRISPQQQLIGAVSNADVSRVVFSLDYTADSIEKQRLDDLSALKLDLHAQKSSAPYQRIHLWIAEKNLHPLRADFFSLSGKLIRTIKYSGYQNVLGKERPTILQISDSINPTIKATLSYSGFKIQNTPEEYYQPSYLGRLAN</sequence>
<reference evidence="4 5" key="1">
    <citation type="submission" date="2016-02" db="EMBL/GenBank/DDBJ databases">
        <title>Complete Genome of H5569, the type strain of the newly described species Haematospirillium jordaniae.</title>
        <authorList>
            <person name="Nicholson A.C."/>
            <person name="Humrighouse B.W."/>
            <person name="Loparov V."/>
            <person name="McQuiston J.R."/>
        </authorList>
    </citation>
    <scope>NUCLEOTIDE SEQUENCE [LARGE SCALE GENOMIC DNA]</scope>
    <source>
        <strain evidence="4 5">H5569</strain>
        <plasmid evidence="5">Plasmid unnamed 2</plasmid>
    </source>
</reference>
<geneLocation type="plasmid" evidence="4 5">
    <name>unnamed 2</name>
</geneLocation>